<protein>
    <submittedName>
        <fullName evidence="2">Uncharacterized protein</fullName>
    </submittedName>
</protein>
<evidence type="ECO:0000256" key="1">
    <source>
        <dbReference type="SAM" id="MobiDB-lite"/>
    </source>
</evidence>
<dbReference type="EMBL" id="ML220112">
    <property type="protein sequence ID" value="TGZ84445.1"/>
    <property type="molecule type" value="Genomic_DNA"/>
</dbReference>
<dbReference type="AlphaFoldDB" id="A0A4V3SJL3"/>
<dbReference type="InParanoid" id="A0A4V3SJL3"/>
<accession>A0A4V3SJL3</accession>
<sequence>MSDCSSPASSHRSSCTNFSSGPQSPDTTFTTPPASRESSPKFSGPFESLNEQAMHQTELYAQLGSPSSPGCTEFQVAPVPSSRPSSRPSPPQLLTNFDEPMFFSPEVSAYDQTAFLYEAQPPTMDSFQCPPYPSASEFYGISPVQSPDSFTTRWSPDTPASSQWEYSGHSEEVDPFKYQIEEWYTADGRRVEYSAMALGCATM</sequence>
<dbReference type="Proteomes" id="UP000298138">
    <property type="component" value="Unassembled WGS sequence"/>
</dbReference>
<name>A0A4V3SJL3_9PEZI</name>
<reference evidence="2 3" key="1">
    <citation type="submission" date="2019-04" db="EMBL/GenBank/DDBJ databases">
        <title>Comparative genomics and transcriptomics to analyze fruiting body development in filamentous ascomycetes.</title>
        <authorList>
            <consortium name="DOE Joint Genome Institute"/>
            <person name="Lutkenhaus R."/>
            <person name="Traeger S."/>
            <person name="Breuer J."/>
            <person name="Kuo A."/>
            <person name="Lipzen A."/>
            <person name="Pangilinan J."/>
            <person name="Dilworth D."/>
            <person name="Sandor L."/>
            <person name="Poggeler S."/>
            <person name="Barry K."/>
            <person name="Grigoriev I.V."/>
            <person name="Nowrousian M."/>
        </authorList>
    </citation>
    <scope>NUCLEOTIDE SEQUENCE [LARGE SCALE GENOMIC DNA]</scope>
    <source>
        <strain evidence="2 3">CBS 389.68</strain>
    </source>
</reference>
<keyword evidence="3" id="KW-1185">Reference proteome</keyword>
<dbReference type="STRING" id="341454.A0A4V3SJL3"/>
<evidence type="ECO:0000313" key="2">
    <source>
        <dbReference type="EMBL" id="TGZ84445.1"/>
    </source>
</evidence>
<feature type="compositionally biased region" description="Low complexity" evidence="1">
    <location>
        <begin position="1"/>
        <end position="14"/>
    </location>
</feature>
<feature type="compositionally biased region" description="Polar residues" evidence="1">
    <location>
        <begin position="15"/>
        <end position="41"/>
    </location>
</feature>
<proteinExistence type="predicted"/>
<feature type="region of interest" description="Disordered" evidence="1">
    <location>
        <begin position="1"/>
        <end position="48"/>
    </location>
</feature>
<feature type="region of interest" description="Disordered" evidence="1">
    <location>
        <begin position="62"/>
        <end position="97"/>
    </location>
</feature>
<gene>
    <name evidence="2" type="ORF">EX30DRAFT_367616</name>
</gene>
<organism evidence="2 3">
    <name type="scientific">Ascodesmis nigricans</name>
    <dbReference type="NCBI Taxonomy" id="341454"/>
    <lineage>
        <taxon>Eukaryota</taxon>
        <taxon>Fungi</taxon>
        <taxon>Dikarya</taxon>
        <taxon>Ascomycota</taxon>
        <taxon>Pezizomycotina</taxon>
        <taxon>Pezizomycetes</taxon>
        <taxon>Pezizales</taxon>
        <taxon>Ascodesmidaceae</taxon>
        <taxon>Ascodesmis</taxon>
    </lineage>
</organism>
<evidence type="ECO:0000313" key="3">
    <source>
        <dbReference type="Proteomes" id="UP000298138"/>
    </source>
</evidence>
<dbReference type="OrthoDB" id="5392440at2759"/>